<dbReference type="OrthoDB" id="1735038at2759"/>
<dbReference type="PANTHER" id="PTHR11010">
    <property type="entry name" value="PROTEASE S28 PRO-X CARBOXYPEPTIDASE-RELATED"/>
    <property type="match status" value="1"/>
</dbReference>
<dbReference type="SUPFAM" id="SSF53474">
    <property type="entry name" value="alpha/beta-Hydrolases"/>
    <property type="match status" value="1"/>
</dbReference>
<proteinExistence type="inferred from homology"/>
<dbReference type="GO" id="GO:0006508">
    <property type="term" value="P:proteolysis"/>
    <property type="evidence" value="ECO:0007669"/>
    <property type="project" value="UniProtKB-KW"/>
</dbReference>
<keyword evidence="4" id="KW-0378">Hydrolase</keyword>
<gene>
    <name evidence="7" type="ORF">MUCCIDRAFT_104497</name>
</gene>
<dbReference type="EMBL" id="AMYB01000001">
    <property type="protein sequence ID" value="OAD07561.1"/>
    <property type="molecule type" value="Genomic_DNA"/>
</dbReference>
<feature type="chain" id="PRO_5007899594" evidence="6">
    <location>
        <begin position="25"/>
        <end position="503"/>
    </location>
</feature>
<keyword evidence="8" id="KW-1185">Reference proteome</keyword>
<evidence type="ECO:0000313" key="7">
    <source>
        <dbReference type="EMBL" id="OAD07561.1"/>
    </source>
</evidence>
<dbReference type="PANTHER" id="PTHR11010:SF117">
    <property type="entry name" value="SERINE PROTEASE 16"/>
    <property type="match status" value="1"/>
</dbReference>
<evidence type="ECO:0000256" key="5">
    <source>
        <dbReference type="ARBA" id="ARBA00023180"/>
    </source>
</evidence>
<feature type="signal peptide" evidence="6">
    <location>
        <begin position="1"/>
        <end position="24"/>
    </location>
</feature>
<comment type="similarity">
    <text evidence="1">Belongs to the peptidase S28 family.</text>
</comment>
<evidence type="ECO:0000256" key="4">
    <source>
        <dbReference type="ARBA" id="ARBA00022801"/>
    </source>
</evidence>
<sequence>MSSKLLLFSVLVIVGSMLVQCCHGLRLNGGGRTLTMKSRNLWSLTPSDRKDEEKIPQQYGPFTINMPLDHFAGDNTTFKNRYWVNTDYYKPNGPILLTNAGEAAVTDAAYVMFNSTVAQLAQRLGGIFVYMEHRFYGASGPNDFEQELDKLTAEQALADIAYLIKNIKFSAALKVPPVPETKVIVYGCSYSGSLAAWMKDKYSDIVFASVASSAPVQAQFDFYQYFDPIMRYAPQPCINTIRNVIATVDSILFGKDAKQVTALKQLFGAEDLYDDDFASLLSNPLAEYWQYGITPTKNNFETIICDTVFNSTTNTTAEQDLLLFASFIKSFTKTTLCPGYDTLANCVGTHNETDIQMQKQSDPSTVSWLWQTCLQFGYFQVAAPHGEPTIVSRKLTTDLFERVCQLNFPSMNVPSQPDVSQVNKEYQGWDIELDKTIWIDGEWDSWRELSVHSQQANRKVQNGIIIPRATHCANFLGIDSTTPQYMIDVQDQQYTLLKSWLQD</sequence>
<comment type="caution">
    <text evidence="7">The sequence shown here is derived from an EMBL/GenBank/DDBJ whole genome shotgun (WGS) entry which is preliminary data.</text>
</comment>
<dbReference type="Pfam" id="PF05577">
    <property type="entry name" value="Peptidase_S28"/>
    <property type="match status" value="1"/>
</dbReference>
<dbReference type="Gene3D" id="3.40.50.1820">
    <property type="entry name" value="alpha/beta hydrolase"/>
    <property type="match status" value="2"/>
</dbReference>
<keyword evidence="2" id="KW-0645">Protease</keyword>
<dbReference type="InterPro" id="IPR029058">
    <property type="entry name" value="AB_hydrolase_fold"/>
</dbReference>
<organism evidence="7 8">
    <name type="scientific">Mucor lusitanicus CBS 277.49</name>
    <dbReference type="NCBI Taxonomy" id="747725"/>
    <lineage>
        <taxon>Eukaryota</taxon>
        <taxon>Fungi</taxon>
        <taxon>Fungi incertae sedis</taxon>
        <taxon>Mucoromycota</taxon>
        <taxon>Mucoromycotina</taxon>
        <taxon>Mucoromycetes</taxon>
        <taxon>Mucorales</taxon>
        <taxon>Mucorineae</taxon>
        <taxon>Mucoraceae</taxon>
        <taxon>Mucor</taxon>
    </lineage>
</organism>
<protein>
    <submittedName>
        <fullName evidence="7">Uncharacterized protein</fullName>
    </submittedName>
</protein>
<name>A0A168PDB0_MUCCL</name>
<accession>A0A168PDB0</accession>
<dbReference type="VEuPathDB" id="FungiDB:MUCCIDRAFT_104497"/>
<evidence type="ECO:0000256" key="6">
    <source>
        <dbReference type="SAM" id="SignalP"/>
    </source>
</evidence>
<keyword evidence="5" id="KW-0325">Glycoprotein</keyword>
<evidence type="ECO:0000256" key="1">
    <source>
        <dbReference type="ARBA" id="ARBA00011079"/>
    </source>
</evidence>
<dbReference type="InterPro" id="IPR008758">
    <property type="entry name" value="Peptidase_S28"/>
</dbReference>
<dbReference type="Proteomes" id="UP000077051">
    <property type="component" value="Unassembled WGS sequence"/>
</dbReference>
<keyword evidence="3 6" id="KW-0732">Signal</keyword>
<evidence type="ECO:0000256" key="3">
    <source>
        <dbReference type="ARBA" id="ARBA00022729"/>
    </source>
</evidence>
<dbReference type="GO" id="GO:0008239">
    <property type="term" value="F:dipeptidyl-peptidase activity"/>
    <property type="evidence" value="ECO:0007669"/>
    <property type="project" value="TreeGrafter"/>
</dbReference>
<dbReference type="GO" id="GO:0070008">
    <property type="term" value="F:serine-type exopeptidase activity"/>
    <property type="evidence" value="ECO:0007669"/>
    <property type="project" value="InterPro"/>
</dbReference>
<dbReference type="AlphaFoldDB" id="A0A168PDB0"/>
<reference evidence="7 8" key="1">
    <citation type="submission" date="2015-06" db="EMBL/GenBank/DDBJ databases">
        <title>Expansion of signal transduction pathways in fungi by whole-genome duplication.</title>
        <authorList>
            <consortium name="DOE Joint Genome Institute"/>
            <person name="Corrochano L.M."/>
            <person name="Kuo A."/>
            <person name="Marcet-Houben M."/>
            <person name="Polaino S."/>
            <person name="Salamov A."/>
            <person name="Villalobos J.M."/>
            <person name="Alvarez M.I."/>
            <person name="Avalos J."/>
            <person name="Benito E.P."/>
            <person name="Benoit I."/>
            <person name="Burger G."/>
            <person name="Camino L.P."/>
            <person name="Canovas D."/>
            <person name="Cerda-Olmedo E."/>
            <person name="Cheng J.-F."/>
            <person name="Dominguez A."/>
            <person name="Elias M."/>
            <person name="Eslava A.P."/>
            <person name="Glaser F."/>
            <person name="Grimwood J."/>
            <person name="Gutierrez G."/>
            <person name="Heitman J."/>
            <person name="Henrissat B."/>
            <person name="Iturriaga E.A."/>
            <person name="Lang B.F."/>
            <person name="Lavin J.L."/>
            <person name="Lee S."/>
            <person name="Li W."/>
            <person name="Lindquist E."/>
            <person name="Lopez-Garcia S."/>
            <person name="Luque E.M."/>
            <person name="Marcos A.T."/>
            <person name="Martin J."/>
            <person name="Mccluskey K."/>
            <person name="Medina H.R."/>
            <person name="Miralles-Duran A."/>
            <person name="Miyazaki A."/>
            <person name="Munoz-Torres E."/>
            <person name="Oguiza J.A."/>
            <person name="Ohm R."/>
            <person name="Olmedo M."/>
            <person name="Orejas M."/>
            <person name="Ortiz-Castellanos L."/>
            <person name="Pisabarro A.G."/>
            <person name="Rodriguez-Romero J."/>
            <person name="Ruiz-Herrera J."/>
            <person name="Ruiz-Vazquez R."/>
            <person name="Sanz C."/>
            <person name="Schackwitz W."/>
            <person name="Schmutz J."/>
            <person name="Shahriari M."/>
            <person name="Shelest E."/>
            <person name="Silva-Franco F."/>
            <person name="Soanes D."/>
            <person name="Syed K."/>
            <person name="Tagua V.G."/>
            <person name="Talbot N.J."/>
            <person name="Thon M."/>
            <person name="De Vries R.P."/>
            <person name="Wiebenga A."/>
            <person name="Yadav J.S."/>
            <person name="Braun E.L."/>
            <person name="Baker S."/>
            <person name="Garre V."/>
            <person name="Horwitz B."/>
            <person name="Torres-Martinez S."/>
            <person name="Idnurm A."/>
            <person name="Herrera-Estrella A."/>
            <person name="Gabaldon T."/>
            <person name="Grigoriev I.V."/>
        </authorList>
    </citation>
    <scope>NUCLEOTIDE SEQUENCE [LARGE SCALE GENOMIC DNA]</scope>
    <source>
        <strain evidence="7 8">CBS 277.49</strain>
    </source>
</reference>
<evidence type="ECO:0000313" key="8">
    <source>
        <dbReference type="Proteomes" id="UP000077051"/>
    </source>
</evidence>
<evidence type="ECO:0000256" key="2">
    <source>
        <dbReference type="ARBA" id="ARBA00022670"/>
    </source>
</evidence>